<proteinExistence type="predicted"/>
<protein>
    <submittedName>
        <fullName evidence="1">Uncharacterized protein</fullName>
    </submittedName>
</protein>
<sequence>MGSFLGNRIGWRCSNSRFELVRRPPTRIIPFDTKGLSFVNSREPEVISLNRSEKCFLWTSITSLTSAESKSVSSITDLKGKALTSLRTNTIHLSNFIHEENLLDNSRSSNV</sequence>
<dbReference type="EMBL" id="HBUF01090241">
    <property type="protein sequence ID" value="CAG6635531.1"/>
    <property type="molecule type" value="Transcribed_RNA"/>
</dbReference>
<reference evidence="1" key="1">
    <citation type="submission" date="2021-05" db="EMBL/GenBank/DDBJ databases">
        <authorList>
            <person name="Alioto T."/>
            <person name="Alioto T."/>
            <person name="Gomez Garrido J."/>
        </authorList>
    </citation>
    <scope>NUCLEOTIDE SEQUENCE</scope>
</reference>
<name>A0A8D8QPX3_9HEMI</name>
<evidence type="ECO:0000313" key="1">
    <source>
        <dbReference type="EMBL" id="CAG6635531.1"/>
    </source>
</evidence>
<organism evidence="1">
    <name type="scientific">Cacopsylla melanoneura</name>
    <dbReference type="NCBI Taxonomy" id="428564"/>
    <lineage>
        <taxon>Eukaryota</taxon>
        <taxon>Metazoa</taxon>
        <taxon>Ecdysozoa</taxon>
        <taxon>Arthropoda</taxon>
        <taxon>Hexapoda</taxon>
        <taxon>Insecta</taxon>
        <taxon>Pterygota</taxon>
        <taxon>Neoptera</taxon>
        <taxon>Paraneoptera</taxon>
        <taxon>Hemiptera</taxon>
        <taxon>Sternorrhyncha</taxon>
        <taxon>Psylloidea</taxon>
        <taxon>Psyllidae</taxon>
        <taxon>Psyllinae</taxon>
        <taxon>Cacopsylla</taxon>
    </lineage>
</organism>
<dbReference type="AlphaFoldDB" id="A0A8D8QPX3"/>
<accession>A0A8D8QPX3</accession>